<dbReference type="PANTHER" id="PTHR34703">
    <property type="entry name" value="ANTIPORTER SUBUNIT MNHG2-RELATED"/>
    <property type="match status" value="1"/>
</dbReference>
<dbReference type="PATRIC" id="fig|1461584.3.peg.2479"/>
<feature type="compositionally biased region" description="Acidic residues" evidence="2">
    <location>
        <begin position="122"/>
        <end position="134"/>
    </location>
</feature>
<keyword evidence="3" id="KW-0472">Membrane</keyword>
<dbReference type="NCBIfam" id="TIGR01300">
    <property type="entry name" value="CPA3_mnhG_phaG"/>
    <property type="match status" value="1"/>
</dbReference>
<sequence>MSQNLHDAVVGLLMIGGALMSLAAAVGLMRFPDLMSRMHAASKPQVLGLLLFLSAIAVEFASWKLLPVLFLCWLLMLLTAPVSAHMIGRAGYRTKHLRPELLSIDELDDVVERAQRYITEAQEAEEDVDADPQVDDVHQTGNLSGEELAAAREADGAGGSRSRRRLEG</sequence>
<name>A0A078MSA2_9MICC</name>
<evidence type="ECO:0000256" key="3">
    <source>
        <dbReference type="SAM" id="Phobius"/>
    </source>
</evidence>
<reference evidence="4" key="1">
    <citation type="submission" date="2014-07" db="EMBL/GenBank/DDBJ databases">
        <authorList>
            <person name="Urmite Genomes Urmite Genomes"/>
        </authorList>
    </citation>
    <scope>NUCLEOTIDE SEQUENCE</scope>
    <source>
        <strain evidence="4">11W110_air</strain>
    </source>
</reference>
<organism evidence="4">
    <name type="scientific">Arthrobacter saudimassiliensis</name>
    <dbReference type="NCBI Taxonomy" id="1461584"/>
    <lineage>
        <taxon>Bacteria</taxon>
        <taxon>Bacillati</taxon>
        <taxon>Actinomycetota</taxon>
        <taxon>Actinomycetes</taxon>
        <taxon>Micrococcales</taxon>
        <taxon>Micrococcaceae</taxon>
        <taxon>Arthrobacter</taxon>
    </lineage>
</organism>
<gene>
    <name evidence="4" type="primary">mrpG</name>
    <name evidence="4" type="ORF">BN1051_02505</name>
</gene>
<dbReference type="NCBIfam" id="NF009314">
    <property type="entry name" value="PRK12674.1-2"/>
    <property type="match status" value="1"/>
</dbReference>
<keyword evidence="3" id="KW-0812">Transmembrane</keyword>
<protein>
    <submittedName>
        <fullName evidence="4">Na(+)/H(+) antiporter subunit G</fullName>
    </submittedName>
</protein>
<evidence type="ECO:0000256" key="2">
    <source>
        <dbReference type="SAM" id="MobiDB-lite"/>
    </source>
</evidence>
<feature type="transmembrane region" description="Helical" evidence="3">
    <location>
        <begin position="44"/>
        <end position="62"/>
    </location>
</feature>
<dbReference type="Pfam" id="PF03334">
    <property type="entry name" value="PhaG_MnhG_YufB"/>
    <property type="match status" value="1"/>
</dbReference>
<evidence type="ECO:0000256" key="1">
    <source>
        <dbReference type="ARBA" id="ARBA00008404"/>
    </source>
</evidence>
<dbReference type="InterPro" id="IPR005133">
    <property type="entry name" value="PhaG_MnhG_YufB"/>
</dbReference>
<feature type="region of interest" description="Disordered" evidence="2">
    <location>
        <begin position="121"/>
        <end position="168"/>
    </location>
</feature>
<dbReference type="PANTHER" id="PTHR34703:SF1">
    <property type="entry name" value="ANTIPORTER SUBUNIT MNHG2-RELATED"/>
    <property type="match status" value="1"/>
</dbReference>
<evidence type="ECO:0000313" key="4">
    <source>
        <dbReference type="EMBL" id="CEA09140.1"/>
    </source>
</evidence>
<feature type="transmembrane region" description="Helical" evidence="3">
    <location>
        <begin position="12"/>
        <end position="32"/>
    </location>
</feature>
<comment type="similarity">
    <text evidence="1">Belongs to the CPA3 antiporters (TC 2.A.63) subunit G family.</text>
</comment>
<proteinExistence type="inferred from homology"/>
<dbReference type="GO" id="GO:0015385">
    <property type="term" value="F:sodium:proton antiporter activity"/>
    <property type="evidence" value="ECO:0007669"/>
    <property type="project" value="TreeGrafter"/>
</dbReference>
<keyword evidence="3" id="KW-1133">Transmembrane helix</keyword>
<accession>A0A078MSA2</accession>
<dbReference type="EMBL" id="LN483071">
    <property type="protein sequence ID" value="CEA09140.1"/>
    <property type="molecule type" value="Genomic_DNA"/>
</dbReference>
<feature type="transmembrane region" description="Helical" evidence="3">
    <location>
        <begin position="68"/>
        <end position="88"/>
    </location>
</feature>
<dbReference type="AlphaFoldDB" id="A0A078MSA2"/>